<dbReference type="OMA" id="ELWTYPT"/>
<proteinExistence type="predicted"/>
<dbReference type="SUPFAM" id="SSF55811">
    <property type="entry name" value="Nudix"/>
    <property type="match status" value="1"/>
</dbReference>
<sequence length="453" mass="50655">MSSSKHDPASLPSSLHSVLLDLLKHPYPHVPNPPNCRKRASVALVLRVRPTFGHWPDSDHALSSLPDDTTTEERLNSFFSQPWVEHGDPEVLFIKRASRVGDRWTGHVALPGGKRDPEDADDRAAAIRETSEEVGLDLTTEDYLYVGNLPERVVTTSWGSIPLMVLCPFLFLSVRSESPTLKLQPTEVASTHWVPLRALLSPSMRTVEYVDMSQRFRNMGGFIVRLALRSVMGFMQFSAIELAPTESLQSNSTPGLIPENAPAPSLFARWKAWCLSNQADSNNRNRPLLLWGLTLGILADFLDMLPPHNAVELWKYPTFTTPDLRLIVNLLTHRLRQRNKLQVKSGARPSNTAVDGQTAALPVTETTGIKDDCNEVGIGGLGVGRYYGPSDKSPEGTRYAVGIMLRGYYAKLRTAIYIFVAWRIALGSVGAIYVWRLLRQKQVIERIFHFLLR</sequence>
<dbReference type="CDD" id="cd03426">
    <property type="entry name" value="NUDIX_CoAse_Nudt7"/>
    <property type="match status" value="1"/>
</dbReference>
<gene>
    <name evidence="3" type="ORF">ATEG_10164</name>
</gene>
<dbReference type="VEuPathDB" id="FungiDB:ATEG_10164"/>
<evidence type="ECO:0000259" key="2">
    <source>
        <dbReference type="PROSITE" id="PS51462"/>
    </source>
</evidence>
<dbReference type="PROSITE" id="PS51462">
    <property type="entry name" value="NUDIX"/>
    <property type="match status" value="1"/>
</dbReference>
<feature type="domain" description="Nudix hydrolase" evidence="2">
    <location>
        <begin position="73"/>
        <end position="218"/>
    </location>
</feature>
<dbReference type="RefSeq" id="XP_001209466.1">
    <property type="nucleotide sequence ID" value="XM_001209466.1"/>
</dbReference>
<feature type="transmembrane region" description="Helical" evidence="1">
    <location>
        <begin position="415"/>
        <end position="438"/>
    </location>
</feature>
<dbReference type="GeneID" id="4319457"/>
<keyword evidence="1" id="KW-1133">Transmembrane helix</keyword>
<protein>
    <recommendedName>
        <fullName evidence="2">Nudix hydrolase domain-containing protein</fullName>
    </recommendedName>
</protein>
<keyword evidence="1" id="KW-0812">Transmembrane</keyword>
<reference evidence="4" key="1">
    <citation type="submission" date="2005-09" db="EMBL/GenBank/DDBJ databases">
        <title>Annotation of the Aspergillus terreus NIH2624 genome.</title>
        <authorList>
            <person name="Birren B.W."/>
            <person name="Lander E.S."/>
            <person name="Galagan J.E."/>
            <person name="Nusbaum C."/>
            <person name="Devon K."/>
            <person name="Henn M."/>
            <person name="Ma L.-J."/>
            <person name="Jaffe D.B."/>
            <person name="Butler J."/>
            <person name="Alvarez P."/>
            <person name="Gnerre S."/>
            <person name="Grabherr M."/>
            <person name="Kleber M."/>
            <person name="Mauceli E.W."/>
            <person name="Brockman W."/>
            <person name="Rounsley S."/>
            <person name="Young S.K."/>
            <person name="LaButti K."/>
            <person name="Pushparaj V."/>
            <person name="DeCaprio D."/>
            <person name="Crawford M."/>
            <person name="Koehrsen M."/>
            <person name="Engels R."/>
            <person name="Montgomery P."/>
            <person name="Pearson M."/>
            <person name="Howarth C."/>
            <person name="Larson L."/>
            <person name="Luoma S."/>
            <person name="White J."/>
            <person name="Alvarado L."/>
            <person name="Kodira C.D."/>
            <person name="Zeng Q."/>
            <person name="Oleary S."/>
            <person name="Yandava C."/>
            <person name="Denning D.W."/>
            <person name="Nierman W.C."/>
            <person name="Milne T."/>
            <person name="Madden K."/>
        </authorList>
    </citation>
    <scope>NUCLEOTIDE SEQUENCE [LARGE SCALE GENOMIC DNA]</scope>
    <source>
        <strain evidence="4">NIH 2624 / FGSC A1156</strain>
    </source>
</reference>
<evidence type="ECO:0000313" key="4">
    <source>
        <dbReference type="Proteomes" id="UP000007963"/>
    </source>
</evidence>
<dbReference type="eggNOG" id="KOG3069">
    <property type="taxonomic scope" value="Eukaryota"/>
</dbReference>
<name>Q0C820_ASPTN</name>
<dbReference type="AlphaFoldDB" id="Q0C820"/>
<evidence type="ECO:0000256" key="1">
    <source>
        <dbReference type="SAM" id="Phobius"/>
    </source>
</evidence>
<dbReference type="Gene3D" id="3.90.79.10">
    <property type="entry name" value="Nucleoside Triphosphate Pyrophosphohydrolase"/>
    <property type="match status" value="1"/>
</dbReference>
<dbReference type="PANTHER" id="PTHR12992:SF44">
    <property type="entry name" value="NUDIX HYDROLASE DOMAIN-CONTAINING PROTEIN"/>
    <property type="match status" value="1"/>
</dbReference>
<dbReference type="InterPro" id="IPR000086">
    <property type="entry name" value="NUDIX_hydrolase_dom"/>
</dbReference>
<dbReference type="Pfam" id="PF00293">
    <property type="entry name" value="NUDIX"/>
    <property type="match status" value="1"/>
</dbReference>
<dbReference type="OrthoDB" id="77989at2759"/>
<dbReference type="InterPro" id="IPR015797">
    <property type="entry name" value="NUDIX_hydrolase-like_dom_sf"/>
</dbReference>
<accession>Q0C820</accession>
<dbReference type="GO" id="GO:0010945">
    <property type="term" value="F:coenzyme A diphosphatase activity"/>
    <property type="evidence" value="ECO:0007669"/>
    <property type="project" value="InterPro"/>
</dbReference>
<organism evidence="3 4">
    <name type="scientific">Aspergillus terreus (strain NIH 2624 / FGSC A1156)</name>
    <dbReference type="NCBI Taxonomy" id="341663"/>
    <lineage>
        <taxon>Eukaryota</taxon>
        <taxon>Fungi</taxon>
        <taxon>Dikarya</taxon>
        <taxon>Ascomycota</taxon>
        <taxon>Pezizomycotina</taxon>
        <taxon>Eurotiomycetes</taxon>
        <taxon>Eurotiomycetidae</taxon>
        <taxon>Eurotiales</taxon>
        <taxon>Aspergillaceae</taxon>
        <taxon>Aspergillus</taxon>
        <taxon>Aspergillus subgen. Circumdati</taxon>
    </lineage>
</organism>
<dbReference type="EMBL" id="CH476609">
    <property type="protein sequence ID" value="EAU29613.1"/>
    <property type="molecule type" value="Genomic_DNA"/>
</dbReference>
<dbReference type="STRING" id="341663.Q0C820"/>
<dbReference type="InterPro" id="IPR045121">
    <property type="entry name" value="CoAse"/>
</dbReference>
<dbReference type="Proteomes" id="UP000007963">
    <property type="component" value="Unassembled WGS sequence"/>
</dbReference>
<keyword evidence="1" id="KW-0472">Membrane</keyword>
<evidence type="ECO:0000313" key="3">
    <source>
        <dbReference type="EMBL" id="EAU29613.1"/>
    </source>
</evidence>
<dbReference type="HOGENOM" id="CLU_034301_0_0_1"/>
<dbReference type="PANTHER" id="PTHR12992">
    <property type="entry name" value="NUDIX HYDROLASE"/>
    <property type="match status" value="1"/>
</dbReference>